<evidence type="ECO:0000256" key="1">
    <source>
        <dbReference type="SAM" id="MobiDB-lite"/>
    </source>
</evidence>
<reference evidence="3" key="1">
    <citation type="journal article" date="2015" name="Genome Announc.">
        <title>Genome sequence of the AIDS-associated pathogen Penicillium marneffei (ATCC18224) and its near taxonomic relative Talaromyces stipitatus (ATCC10500).</title>
        <authorList>
            <person name="Nierman W.C."/>
            <person name="Fedorova-Abrams N.D."/>
            <person name="Andrianopoulos A."/>
        </authorList>
    </citation>
    <scope>NUCLEOTIDE SEQUENCE [LARGE SCALE GENOMIC DNA]</scope>
    <source>
        <strain evidence="3">ATCC 10500 / CBS 375.48 / QM 6759 / NRRL 1006</strain>
    </source>
</reference>
<sequence>MSLYPYKTLFRRRAPQLNHWYVRIYKDGAKRHCREKVDESSSEADDVVFSDVNGAQETDLTSDDNDDNDNDNDNNDNNVNHAQDHSDLADFLANNEHPPEYYIDQLKNFDETIYNQEDYSSET</sequence>
<dbReference type="HOGENOM" id="CLU_2016749_0_0_1"/>
<dbReference type="PhylomeDB" id="B8LVJ6"/>
<dbReference type="InParanoid" id="B8LVJ6"/>
<evidence type="ECO:0000313" key="3">
    <source>
        <dbReference type="Proteomes" id="UP000001745"/>
    </source>
</evidence>
<organism evidence="2 3">
    <name type="scientific">Talaromyces stipitatus (strain ATCC 10500 / CBS 375.48 / QM 6759 / NRRL 1006)</name>
    <name type="common">Penicillium stipitatum</name>
    <dbReference type="NCBI Taxonomy" id="441959"/>
    <lineage>
        <taxon>Eukaryota</taxon>
        <taxon>Fungi</taxon>
        <taxon>Dikarya</taxon>
        <taxon>Ascomycota</taxon>
        <taxon>Pezizomycotina</taxon>
        <taxon>Eurotiomycetes</taxon>
        <taxon>Eurotiomycetidae</taxon>
        <taxon>Eurotiales</taxon>
        <taxon>Trichocomaceae</taxon>
        <taxon>Talaromyces</taxon>
        <taxon>Talaromyces sect. Talaromyces</taxon>
    </lineage>
</organism>
<dbReference type="VEuPathDB" id="FungiDB:TSTA_074000"/>
<dbReference type="OrthoDB" id="3544487at2759"/>
<dbReference type="AlphaFoldDB" id="B8LVJ6"/>
<dbReference type="GeneID" id="8106064"/>
<accession>B8LVJ6</accession>
<dbReference type="Proteomes" id="UP000001745">
    <property type="component" value="Unassembled WGS sequence"/>
</dbReference>
<dbReference type="RefSeq" id="XP_002341402.1">
    <property type="nucleotide sequence ID" value="XM_002341361.1"/>
</dbReference>
<evidence type="ECO:0000313" key="2">
    <source>
        <dbReference type="EMBL" id="EED24015.1"/>
    </source>
</evidence>
<feature type="region of interest" description="Disordered" evidence="1">
    <location>
        <begin position="35"/>
        <end position="96"/>
    </location>
</feature>
<protein>
    <submittedName>
        <fullName evidence="2">Uncharacterized protein</fullName>
    </submittedName>
</protein>
<feature type="compositionally biased region" description="Acidic residues" evidence="1">
    <location>
        <begin position="60"/>
        <end position="74"/>
    </location>
</feature>
<dbReference type="EMBL" id="EQ962652">
    <property type="protein sequence ID" value="EED24015.1"/>
    <property type="molecule type" value="Genomic_DNA"/>
</dbReference>
<name>B8LVJ6_TALSN</name>
<proteinExistence type="predicted"/>
<gene>
    <name evidence="2" type="ORF">TSTA_074000</name>
</gene>
<keyword evidence="3" id="KW-1185">Reference proteome</keyword>